<protein>
    <submittedName>
        <fullName evidence="2">Uncharacterized protein</fullName>
    </submittedName>
</protein>
<evidence type="ECO:0000313" key="3">
    <source>
        <dbReference type="Proteomes" id="UP000760860"/>
    </source>
</evidence>
<evidence type="ECO:0000256" key="1">
    <source>
        <dbReference type="SAM" id="MobiDB-lite"/>
    </source>
</evidence>
<feature type="compositionally biased region" description="Basic and acidic residues" evidence="1">
    <location>
        <begin position="175"/>
        <end position="197"/>
    </location>
</feature>
<dbReference type="EMBL" id="RCMV01000093">
    <property type="protein sequence ID" value="KAG3225124.1"/>
    <property type="molecule type" value="Genomic_DNA"/>
</dbReference>
<gene>
    <name evidence="2" type="ORF">PC129_g4246</name>
</gene>
<feature type="compositionally biased region" description="Basic residues" evidence="1">
    <location>
        <begin position="164"/>
        <end position="174"/>
    </location>
</feature>
<feature type="region of interest" description="Disordered" evidence="1">
    <location>
        <begin position="151"/>
        <end position="204"/>
    </location>
</feature>
<evidence type="ECO:0000313" key="2">
    <source>
        <dbReference type="EMBL" id="KAG3225124.1"/>
    </source>
</evidence>
<name>A0A8T1IJ73_9STRA</name>
<organism evidence="2 3">
    <name type="scientific">Phytophthora cactorum</name>
    <dbReference type="NCBI Taxonomy" id="29920"/>
    <lineage>
        <taxon>Eukaryota</taxon>
        <taxon>Sar</taxon>
        <taxon>Stramenopiles</taxon>
        <taxon>Oomycota</taxon>
        <taxon>Peronosporomycetes</taxon>
        <taxon>Peronosporales</taxon>
        <taxon>Peronosporaceae</taxon>
        <taxon>Phytophthora</taxon>
    </lineage>
</organism>
<accession>A0A8T1IJ73</accession>
<dbReference type="Proteomes" id="UP000760860">
    <property type="component" value="Unassembled WGS sequence"/>
</dbReference>
<dbReference type="AlphaFoldDB" id="A0A8T1IJ73"/>
<comment type="caution">
    <text evidence="2">The sequence shown here is derived from an EMBL/GenBank/DDBJ whole genome shotgun (WGS) entry which is preliminary data.</text>
</comment>
<proteinExistence type="predicted"/>
<reference evidence="2" key="1">
    <citation type="submission" date="2018-05" db="EMBL/GenBank/DDBJ databases">
        <title>Effector identification in a new, highly contiguous assembly of the strawberry crown rot pathogen Phytophthora cactorum.</title>
        <authorList>
            <person name="Armitage A.D."/>
            <person name="Nellist C.F."/>
            <person name="Bates H."/>
            <person name="Vickerstaff R.J."/>
            <person name="Harrison R.J."/>
        </authorList>
    </citation>
    <scope>NUCLEOTIDE SEQUENCE</scope>
    <source>
        <strain evidence="2">P421</strain>
    </source>
</reference>
<sequence length="204" mass="23280">MTVPPVDVHVYEHSDGKSIEFVSYKVLPFDVFSTAEATWKHFKGVEKHLANGSLYEKAEKGLDEPYTIIADFKKELYANSSRADIKVKQVIRRYVEEDRDIVLMAFFLQEDDDAFVAALSFLDEFAPGLTPHEGVVTPLFSALCGSSESLEHSTDSAATYTTKPKSKRTRRVAKKHETEEEKMRRKAERNEKRKLLQESDSIDE</sequence>